<reference evidence="1" key="1">
    <citation type="journal article" date="2015" name="Genome Biol. Evol.">
        <title>Organellar Genomes of White Spruce (Picea glauca): Assembly and Annotation.</title>
        <authorList>
            <person name="Jackman S.D."/>
            <person name="Warren R.L."/>
            <person name="Gibb E.A."/>
            <person name="Vandervalk B.P."/>
            <person name="Mohamadi H."/>
            <person name="Chu J."/>
            <person name="Raymond A."/>
            <person name="Pleasance S."/>
            <person name="Coope R."/>
            <person name="Wildung M.R."/>
            <person name="Ritland C.E."/>
            <person name="Bousquet J."/>
            <person name="Jones S.J."/>
            <person name="Bohlmann J."/>
            <person name="Birol I."/>
        </authorList>
    </citation>
    <scope>NUCLEOTIDE SEQUENCE [LARGE SCALE GENOMIC DNA]</scope>
    <source>
        <tissue evidence="1">Flushing bud</tissue>
    </source>
</reference>
<protein>
    <submittedName>
        <fullName evidence="1">Uncharacterized protein</fullName>
    </submittedName>
</protein>
<dbReference type="AlphaFoldDB" id="A0A101LXJ8"/>
<accession>A0A101LXJ8</accession>
<name>A0A101LXJ8_PICGL</name>
<sequence>MKLTKRNEHLRRKDHMRIMKNRKIGLLERLVPVESHGATRLYYIGNGTLCKVSPRNMSDHSLITYTTPNIGLHFPAEMEYYYRIFCPLYIQNNPRKT</sequence>
<organism evidence="1">
    <name type="scientific">Picea glauca</name>
    <name type="common">White spruce</name>
    <name type="synonym">Pinus glauca</name>
    <dbReference type="NCBI Taxonomy" id="3330"/>
    <lineage>
        <taxon>Eukaryota</taxon>
        <taxon>Viridiplantae</taxon>
        <taxon>Streptophyta</taxon>
        <taxon>Embryophyta</taxon>
        <taxon>Tracheophyta</taxon>
        <taxon>Spermatophyta</taxon>
        <taxon>Pinopsida</taxon>
        <taxon>Pinidae</taxon>
        <taxon>Conifers I</taxon>
        <taxon>Pinales</taxon>
        <taxon>Pinaceae</taxon>
        <taxon>Picea</taxon>
    </lineage>
</organism>
<comment type="caution">
    <text evidence="1">The sequence shown here is derived from an EMBL/GenBank/DDBJ whole genome shotgun (WGS) entry which is preliminary data.</text>
</comment>
<proteinExistence type="predicted"/>
<gene>
    <name evidence="1" type="ORF">ABT39_MTgene6012</name>
</gene>
<dbReference type="EMBL" id="LKAM01000008">
    <property type="protein sequence ID" value="KUM47008.1"/>
    <property type="molecule type" value="Genomic_DNA"/>
</dbReference>
<keyword evidence="1" id="KW-0496">Mitochondrion</keyword>
<geneLocation type="mitochondrion" evidence="1"/>
<evidence type="ECO:0000313" key="1">
    <source>
        <dbReference type="EMBL" id="KUM47008.1"/>
    </source>
</evidence>